<sequence>MRRTRGNPPTTVQYSISSLSARLSVLVEIGRGHKYSKVISGDADARDYRGYRRLSPHDPLADSEHQTGSYGEILQSRISIPMPINGFPPELLLSSQIEPYVLVTCLFFFLNLLPIHHHVTLVLRQRAQHRTAGICTRPSLGSKFSTQNGFLELGPQKILGIERDLSEILQAIRVIRNTYIPVNRLPAEILSRVLEYRTREGDLIAATHVCRFWRSVLVSSPSLWGCFRFKSSYDVDRTLMYLERSKSASIDVRLNTNSSRELEVLQYLTPHISRTRSFTIEGTSGVHAAAFILFCNPFPSLEHLEIPSREGSVRLPDSFLGQQAPSLCTVSFRGICPTFESPFPFPNLTEFHLHLPGDSSPFRMSSLFRFFSGCSRLQNICINISSKMLQDNSLDHVISLESLVELDYTYNTAGRISPT</sequence>
<reference evidence="1" key="1">
    <citation type="submission" date="2019-10" db="EMBL/GenBank/DDBJ databases">
        <authorList>
            <consortium name="DOE Joint Genome Institute"/>
            <person name="Kuo A."/>
            <person name="Miyauchi S."/>
            <person name="Kiss E."/>
            <person name="Drula E."/>
            <person name="Kohler A."/>
            <person name="Sanchez-Garcia M."/>
            <person name="Andreopoulos B."/>
            <person name="Barry K.W."/>
            <person name="Bonito G."/>
            <person name="Buee M."/>
            <person name="Carver A."/>
            <person name="Chen C."/>
            <person name="Cichocki N."/>
            <person name="Clum A."/>
            <person name="Culley D."/>
            <person name="Crous P.W."/>
            <person name="Fauchery L."/>
            <person name="Girlanda M."/>
            <person name="Hayes R."/>
            <person name="Keri Z."/>
            <person name="Labutti K."/>
            <person name="Lipzen A."/>
            <person name="Lombard V."/>
            <person name="Magnuson J."/>
            <person name="Maillard F."/>
            <person name="Morin E."/>
            <person name="Murat C."/>
            <person name="Nolan M."/>
            <person name="Ohm R."/>
            <person name="Pangilinan J."/>
            <person name="Pereira M."/>
            <person name="Perotto S."/>
            <person name="Peter M."/>
            <person name="Riley R."/>
            <person name="Sitrit Y."/>
            <person name="Stielow B."/>
            <person name="Szollosi G."/>
            <person name="Zifcakova L."/>
            <person name="Stursova M."/>
            <person name="Spatafora J.W."/>
            <person name="Tedersoo L."/>
            <person name="Vaario L.-M."/>
            <person name="Yamada A."/>
            <person name="Yan M."/>
            <person name="Wang P."/>
            <person name="Xu J."/>
            <person name="Bruns T."/>
            <person name="Baldrian P."/>
            <person name="Vilgalys R."/>
            <person name="Henrissat B."/>
            <person name="Grigoriev I.V."/>
            <person name="Hibbett D."/>
            <person name="Nagy L.G."/>
            <person name="Martin F.M."/>
        </authorList>
    </citation>
    <scope>NUCLEOTIDE SEQUENCE</scope>
    <source>
        <strain evidence="1">P2</strain>
    </source>
</reference>
<name>A0ACB6ZEH4_THEGA</name>
<keyword evidence="2" id="KW-1185">Reference proteome</keyword>
<reference evidence="1" key="2">
    <citation type="journal article" date="2020" name="Nat. Commun.">
        <title>Large-scale genome sequencing of mycorrhizal fungi provides insights into the early evolution of symbiotic traits.</title>
        <authorList>
            <person name="Miyauchi S."/>
            <person name="Kiss E."/>
            <person name="Kuo A."/>
            <person name="Drula E."/>
            <person name="Kohler A."/>
            <person name="Sanchez-Garcia M."/>
            <person name="Morin E."/>
            <person name="Andreopoulos B."/>
            <person name="Barry K.W."/>
            <person name="Bonito G."/>
            <person name="Buee M."/>
            <person name="Carver A."/>
            <person name="Chen C."/>
            <person name="Cichocki N."/>
            <person name="Clum A."/>
            <person name="Culley D."/>
            <person name="Crous P.W."/>
            <person name="Fauchery L."/>
            <person name="Girlanda M."/>
            <person name="Hayes R.D."/>
            <person name="Keri Z."/>
            <person name="LaButti K."/>
            <person name="Lipzen A."/>
            <person name="Lombard V."/>
            <person name="Magnuson J."/>
            <person name="Maillard F."/>
            <person name="Murat C."/>
            <person name="Nolan M."/>
            <person name="Ohm R.A."/>
            <person name="Pangilinan J."/>
            <person name="Pereira M.F."/>
            <person name="Perotto S."/>
            <person name="Peter M."/>
            <person name="Pfister S."/>
            <person name="Riley R."/>
            <person name="Sitrit Y."/>
            <person name="Stielow J.B."/>
            <person name="Szollosi G."/>
            <person name="Zifcakova L."/>
            <person name="Stursova M."/>
            <person name="Spatafora J.W."/>
            <person name="Tedersoo L."/>
            <person name="Vaario L.M."/>
            <person name="Yamada A."/>
            <person name="Yan M."/>
            <person name="Wang P."/>
            <person name="Xu J."/>
            <person name="Bruns T."/>
            <person name="Baldrian P."/>
            <person name="Vilgalys R."/>
            <person name="Dunand C."/>
            <person name="Henrissat B."/>
            <person name="Grigoriev I.V."/>
            <person name="Hibbett D."/>
            <person name="Nagy L.G."/>
            <person name="Martin F.M."/>
        </authorList>
    </citation>
    <scope>NUCLEOTIDE SEQUENCE</scope>
    <source>
        <strain evidence="1">P2</strain>
    </source>
</reference>
<protein>
    <submittedName>
        <fullName evidence="1">Uncharacterized protein</fullName>
    </submittedName>
</protein>
<evidence type="ECO:0000313" key="2">
    <source>
        <dbReference type="Proteomes" id="UP000886501"/>
    </source>
</evidence>
<organism evidence="1 2">
    <name type="scientific">Thelephora ganbajun</name>
    <name type="common">Ganba fungus</name>
    <dbReference type="NCBI Taxonomy" id="370292"/>
    <lineage>
        <taxon>Eukaryota</taxon>
        <taxon>Fungi</taxon>
        <taxon>Dikarya</taxon>
        <taxon>Basidiomycota</taxon>
        <taxon>Agaricomycotina</taxon>
        <taxon>Agaricomycetes</taxon>
        <taxon>Thelephorales</taxon>
        <taxon>Thelephoraceae</taxon>
        <taxon>Thelephora</taxon>
    </lineage>
</organism>
<proteinExistence type="predicted"/>
<dbReference type="EMBL" id="MU118024">
    <property type="protein sequence ID" value="KAF9647853.1"/>
    <property type="molecule type" value="Genomic_DNA"/>
</dbReference>
<evidence type="ECO:0000313" key="1">
    <source>
        <dbReference type="EMBL" id="KAF9647853.1"/>
    </source>
</evidence>
<gene>
    <name evidence="1" type="ORF">BDM02DRAFT_2481269</name>
</gene>
<dbReference type="Proteomes" id="UP000886501">
    <property type="component" value="Unassembled WGS sequence"/>
</dbReference>
<comment type="caution">
    <text evidence="1">The sequence shown here is derived from an EMBL/GenBank/DDBJ whole genome shotgun (WGS) entry which is preliminary data.</text>
</comment>
<accession>A0ACB6ZEH4</accession>